<keyword evidence="2 8" id="KW-0859">Xylose metabolism</keyword>
<accession>A0A4R3JJG2</accession>
<keyword evidence="7 8" id="KW-0119">Carbohydrate metabolism</keyword>
<evidence type="ECO:0000256" key="5">
    <source>
        <dbReference type="ARBA" id="ARBA00022777"/>
    </source>
</evidence>
<dbReference type="InterPro" id="IPR000577">
    <property type="entry name" value="Carb_kinase_FGGY"/>
</dbReference>
<evidence type="ECO:0000313" key="12">
    <source>
        <dbReference type="EMBL" id="TCS66272.1"/>
    </source>
</evidence>
<evidence type="ECO:0000256" key="8">
    <source>
        <dbReference type="HAMAP-Rule" id="MF_02220"/>
    </source>
</evidence>
<evidence type="ECO:0000256" key="1">
    <source>
        <dbReference type="ARBA" id="ARBA00009156"/>
    </source>
</evidence>
<keyword evidence="3 8" id="KW-0808">Transferase</keyword>
<comment type="caution">
    <text evidence="12">The sequence shown here is derived from an EMBL/GenBank/DDBJ whole genome shotgun (WGS) entry which is preliminary data.</text>
</comment>
<evidence type="ECO:0000256" key="2">
    <source>
        <dbReference type="ARBA" id="ARBA00022629"/>
    </source>
</evidence>
<dbReference type="HAMAP" id="MF_02220">
    <property type="entry name" value="XylB"/>
    <property type="match status" value="1"/>
</dbReference>
<dbReference type="GO" id="GO:0042732">
    <property type="term" value="P:D-xylose metabolic process"/>
    <property type="evidence" value="ECO:0007669"/>
    <property type="project" value="UniProtKB-KW"/>
</dbReference>
<feature type="binding site" evidence="8">
    <location>
        <begin position="79"/>
        <end position="80"/>
    </location>
    <ligand>
        <name>substrate</name>
    </ligand>
</feature>
<dbReference type="RefSeq" id="WP_132242211.1">
    <property type="nucleotide sequence ID" value="NZ_SLZU01000002.1"/>
</dbReference>
<keyword evidence="13" id="KW-1185">Reference proteome</keyword>
<feature type="site" description="Important for activity" evidence="8">
    <location>
        <position position="6"/>
    </location>
</feature>
<comment type="function">
    <text evidence="8">Catalyzes the phosphorylation of D-xylulose to D-xylulose 5-phosphate.</text>
</comment>
<dbReference type="EMBL" id="SLZU01000002">
    <property type="protein sequence ID" value="TCS66272.1"/>
    <property type="molecule type" value="Genomic_DNA"/>
</dbReference>
<evidence type="ECO:0000256" key="6">
    <source>
        <dbReference type="ARBA" id="ARBA00022840"/>
    </source>
</evidence>
<dbReference type="Pfam" id="PF00370">
    <property type="entry name" value="FGGY_N"/>
    <property type="match status" value="1"/>
</dbReference>
<dbReference type="InterPro" id="IPR043129">
    <property type="entry name" value="ATPase_NBD"/>
</dbReference>
<dbReference type="PANTHER" id="PTHR43095:SF6">
    <property type="entry name" value="XYLULOSE KINASE"/>
    <property type="match status" value="1"/>
</dbReference>
<keyword evidence="5 8" id="KW-0418">Kinase</keyword>
<evidence type="ECO:0000256" key="3">
    <source>
        <dbReference type="ARBA" id="ARBA00022679"/>
    </source>
</evidence>
<dbReference type="InterPro" id="IPR018483">
    <property type="entry name" value="Carb_kinase_FGGY_CS"/>
</dbReference>
<dbReference type="SUPFAM" id="SSF53067">
    <property type="entry name" value="Actin-like ATPase domain"/>
    <property type="match status" value="2"/>
</dbReference>
<protein>
    <recommendedName>
        <fullName evidence="8 9">Xylulose kinase</fullName>
        <shortName evidence="8 9">Xylulokinase</shortName>
        <ecNumber evidence="8 9">2.7.1.17</ecNumber>
    </recommendedName>
</protein>
<organism evidence="12 13">
    <name type="scientific">Primorskyibacter sedentarius</name>
    <dbReference type="NCBI Taxonomy" id="745311"/>
    <lineage>
        <taxon>Bacteria</taxon>
        <taxon>Pseudomonadati</taxon>
        <taxon>Pseudomonadota</taxon>
        <taxon>Alphaproteobacteria</taxon>
        <taxon>Rhodobacterales</taxon>
        <taxon>Roseobacteraceae</taxon>
        <taxon>Primorskyibacter</taxon>
    </lineage>
</organism>
<evidence type="ECO:0000259" key="11">
    <source>
        <dbReference type="Pfam" id="PF02782"/>
    </source>
</evidence>
<dbReference type="PIRSF" id="PIRSF000538">
    <property type="entry name" value="GlpK"/>
    <property type="match status" value="1"/>
</dbReference>
<reference evidence="12 13" key="1">
    <citation type="submission" date="2019-03" db="EMBL/GenBank/DDBJ databases">
        <title>Genomic Encyclopedia of Type Strains, Phase IV (KMG-IV): sequencing the most valuable type-strain genomes for metagenomic binning, comparative biology and taxonomic classification.</title>
        <authorList>
            <person name="Goeker M."/>
        </authorList>
    </citation>
    <scope>NUCLEOTIDE SEQUENCE [LARGE SCALE GENOMIC DNA]</scope>
    <source>
        <strain evidence="12 13">DSM 104836</strain>
    </source>
</reference>
<keyword evidence="4 8" id="KW-0547">Nucleotide-binding</keyword>
<dbReference type="GO" id="GO:0005998">
    <property type="term" value="P:xylulose catabolic process"/>
    <property type="evidence" value="ECO:0007669"/>
    <property type="project" value="UniProtKB-UniRule"/>
</dbReference>
<evidence type="ECO:0000256" key="9">
    <source>
        <dbReference type="RuleBase" id="RU364073"/>
    </source>
</evidence>
<keyword evidence="6 8" id="KW-0067">ATP-binding</keyword>
<comment type="catalytic activity">
    <reaction evidence="8 9">
        <text>D-xylulose + ATP = D-xylulose 5-phosphate + ADP + H(+)</text>
        <dbReference type="Rhea" id="RHEA:10964"/>
        <dbReference type="ChEBI" id="CHEBI:15378"/>
        <dbReference type="ChEBI" id="CHEBI:17140"/>
        <dbReference type="ChEBI" id="CHEBI:30616"/>
        <dbReference type="ChEBI" id="CHEBI:57737"/>
        <dbReference type="ChEBI" id="CHEBI:456216"/>
        <dbReference type="EC" id="2.7.1.17"/>
    </reaction>
</comment>
<dbReference type="AlphaFoldDB" id="A0A4R3JJG2"/>
<dbReference type="InterPro" id="IPR050406">
    <property type="entry name" value="FGGY_Carb_Kinase"/>
</dbReference>
<gene>
    <name evidence="8 9" type="primary">xylB</name>
    <name evidence="12" type="ORF">EDD52_10288</name>
</gene>
<name>A0A4R3JJG2_9RHOB</name>
<sequence>MFLGLDLGTSGLRALLVRVDGSVVGSAEATYPVSHPQSGWSEQNPADWVTACESVVAKLRAAHPQDWPDLSGIAVAGQMHGATLLDAKDDVLRPCILWNDTRSFAEATELDGQPGMREISGNIVFPGFTAPKLVWLARHEPKIFERVAKVLLPKDYLTFWLTGEHVSEMSDAAGTAWLDVEKRAWSPELLDASGMRMDQMPRLVEGSALAGRLRASLAQDWGISQPVAVAGGGGDNAVAACGVGALTEGDGFVSLGTSGVLLAAKDSFAPMPETAVHTFCHAIPETWYQMGVILAATDSLNWLARNLGQDAAALSKALGDRIDGPGKMRFLPYLSGERTPHNDSSIRGALLNLDIAHGPADLTQAVMEGVAFALRDNLEALKSTGTKLDRVLAIGGGAQSPYWVELCATLLDLPIDLPAKGEFGAAMGAARLAQCAATGAAPKDVMSAPEVARTVPPRPELQPAYEEAYQAFRATYPALKDLP</sequence>
<evidence type="ECO:0000256" key="7">
    <source>
        <dbReference type="ARBA" id="ARBA00023277"/>
    </source>
</evidence>
<dbReference type="PANTHER" id="PTHR43095">
    <property type="entry name" value="SUGAR KINASE"/>
    <property type="match status" value="1"/>
</dbReference>
<dbReference type="Proteomes" id="UP000295696">
    <property type="component" value="Unassembled WGS sequence"/>
</dbReference>
<dbReference type="GO" id="GO:0004856">
    <property type="term" value="F:D-xylulokinase activity"/>
    <property type="evidence" value="ECO:0007669"/>
    <property type="project" value="UniProtKB-UniRule"/>
</dbReference>
<dbReference type="EC" id="2.7.1.17" evidence="8 9"/>
<dbReference type="GO" id="GO:0005524">
    <property type="term" value="F:ATP binding"/>
    <property type="evidence" value="ECO:0007669"/>
    <property type="project" value="UniProtKB-UniRule"/>
</dbReference>
<comment type="similarity">
    <text evidence="1 8 9">Belongs to the FGGY kinase family.</text>
</comment>
<feature type="active site" description="Proton acceptor" evidence="8">
    <location>
        <position position="235"/>
    </location>
</feature>
<dbReference type="PROSITE" id="PS00933">
    <property type="entry name" value="FGGY_KINASES_1"/>
    <property type="match status" value="1"/>
</dbReference>
<proteinExistence type="inferred from homology"/>
<feature type="domain" description="Carbohydrate kinase FGGY C-terminal" evidence="11">
    <location>
        <begin position="252"/>
        <end position="436"/>
    </location>
</feature>
<evidence type="ECO:0000259" key="10">
    <source>
        <dbReference type="Pfam" id="PF00370"/>
    </source>
</evidence>
<dbReference type="Pfam" id="PF02782">
    <property type="entry name" value="FGGY_C"/>
    <property type="match status" value="1"/>
</dbReference>
<dbReference type="OrthoDB" id="9805576at2"/>
<dbReference type="InterPro" id="IPR018485">
    <property type="entry name" value="FGGY_C"/>
</dbReference>
<dbReference type="InterPro" id="IPR006000">
    <property type="entry name" value="Xylulokinase"/>
</dbReference>
<dbReference type="Gene3D" id="3.30.420.40">
    <property type="match status" value="2"/>
</dbReference>
<evidence type="ECO:0000256" key="4">
    <source>
        <dbReference type="ARBA" id="ARBA00022741"/>
    </source>
</evidence>
<dbReference type="CDD" id="cd07808">
    <property type="entry name" value="ASKHA_NBD_FGGY_EcXK-like"/>
    <property type="match status" value="1"/>
</dbReference>
<dbReference type="NCBIfam" id="TIGR01312">
    <property type="entry name" value="XylB"/>
    <property type="match status" value="1"/>
</dbReference>
<dbReference type="InterPro" id="IPR018484">
    <property type="entry name" value="FGGY_N"/>
</dbReference>
<feature type="domain" description="Carbohydrate kinase FGGY N-terminal" evidence="10">
    <location>
        <begin position="1"/>
        <end position="242"/>
    </location>
</feature>
<evidence type="ECO:0000313" key="13">
    <source>
        <dbReference type="Proteomes" id="UP000295696"/>
    </source>
</evidence>